<proteinExistence type="predicted"/>
<name>A0A699IQP7_TANCI</name>
<feature type="region of interest" description="Disordered" evidence="1">
    <location>
        <begin position="1"/>
        <end position="94"/>
    </location>
</feature>
<reference evidence="2" key="1">
    <citation type="journal article" date="2019" name="Sci. Rep.">
        <title>Draft genome of Tanacetum cinerariifolium, the natural source of mosquito coil.</title>
        <authorList>
            <person name="Yamashiro T."/>
            <person name="Shiraishi A."/>
            <person name="Satake H."/>
            <person name="Nakayama K."/>
        </authorList>
    </citation>
    <scope>NUCLEOTIDE SEQUENCE</scope>
</reference>
<accession>A0A699IQP7</accession>
<organism evidence="2">
    <name type="scientific">Tanacetum cinerariifolium</name>
    <name type="common">Dalmatian daisy</name>
    <name type="synonym">Chrysanthemum cinerariifolium</name>
    <dbReference type="NCBI Taxonomy" id="118510"/>
    <lineage>
        <taxon>Eukaryota</taxon>
        <taxon>Viridiplantae</taxon>
        <taxon>Streptophyta</taxon>
        <taxon>Embryophyta</taxon>
        <taxon>Tracheophyta</taxon>
        <taxon>Spermatophyta</taxon>
        <taxon>Magnoliopsida</taxon>
        <taxon>eudicotyledons</taxon>
        <taxon>Gunneridae</taxon>
        <taxon>Pentapetalae</taxon>
        <taxon>asterids</taxon>
        <taxon>campanulids</taxon>
        <taxon>Asterales</taxon>
        <taxon>Asteraceae</taxon>
        <taxon>Asteroideae</taxon>
        <taxon>Anthemideae</taxon>
        <taxon>Anthemidinae</taxon>
        <taxon>Tanacetum</taxon>
    </lineage>
</organism>
<feature type="compositionally biased region" description="Basic and acidic residues" evidence="1">
    <location>
        <begin position="9"/>
        <end position="21"/>
    </location>
</feature>
<comment type="caution">
    <text evidence="2">The sequence shown here is derived from an EMBL/GenBank/DDBJ whole genome shotgun (WGS) entry which is preliminary data.</text>
</comment>
<evidence type="ECO:0000313" key="2">
    <source>
        <dbReference type="EMBL" id="GEZ62055.1"/>
    </source>
</evidence>
<dbReference type="EMBL" id="BKCJ010301572">
    <property type="protein sequence ID" value="GEZ62055.1"/>
    <property type="molecule type" value="Genomic_DNA"/>
</dbReference>
<sequence length="162" mass="18593">MHYTMLSKDFIENKHAMDKGVTDTVKNHKRQHDDDDDDPPVRPNQGNKTKKRRTKELESAKKPSTTKESPRLKAPSKGPKSGKSATAKERVKEPIAKVIMDDAVNTTGEDVEHLKTSDRKKTYTTSITKIKATRTLKIVRDELRHRVLNFHLGYNDDMSRRK</sequence>
<feature type="compositionally biased region" description="Low complexity" evidence="1">
    <location>
        <begin position="73"/>
        <end position="85"/>
    </location>
</feature>
<gene>
    <name evidence="2" type="ORF">Tci_534028</name>
</gene>
<dbReference type="AlphaFoldDB" id="A0A699IQP7"/>
<evidence type="ECO:0000256" key="1">
    <source>
        <dbReference type="SAM" id="MobiDB-lite"/>
    </source>
</evidence>
<protein>
    <submittedName>
        <fullName evidence="2">Uncharacterized protein</fullName>
    </submittedName>
</protein>